<keyword evidence="5 9" id="KW-0418">Kinase</keyword>
<feature type="transmembrane region" description="Helical" evidence="7">
    <location>
        <begin position="185"/>
        <end position="209"/>
    </location>
</feature>
<evidence type="ECO:0000313" key="9">
    <source>
        <dbReference type="EMBL" id="KAB0680103.1"/>
    </source>
</evidence>
<dbReference type="RefSeq" id="WP_150969559.1">
    <property type="nucleotide sequence ID" value="NZ_VZDO01000006.1"/>
</dbReference>
<gene>
    <name evidence="9" type="ORF">F6X38_09870</name>
</gene>
<dbReference type="CDD" id="cd00082">
    <property type="entry name" value="HisKA"/>
    <property type="match status" value="1"/>
</dbReference>
<keyword evidence="4" id="KW-0808">Transferase</keyword>
<keyword evidence="10" id="KW-1185">Reference proteome</keyword>
<evidence type="ECO:0000256" key="3">
    <source>
        <dbReference type="ARBA" id="ARBA00022553"/>
    </source>
</evidence>
<dbReference type="InterPro" id="IPR004358">
    <property type="entry name" value="Sig_transdc_His_kin-like_C"/>
</dbReference>
<evidence type="ECO:0000256" key="5">
    <source>
        <dbReference type="ARBA" id="ARBA00022777"/>
    </source>
</evidence>
<dbReference type="GO" id="GO:0007234">
    <property type="term" value="P:osmosensory signaling via phosphorelay pathway"/>
    <property type="evidence" value="ECO:0007669"/>
    <property type="project" value="TreeGrafter"/>
</dbReference>
<evidence type="ECO:0000313" key="10">
    <source>
        <dbReference type="Proteomes" id="UP000432089"/>
    </source>
</evidence>
<dbReference type="Proteomes" id="UP000432089">
    <property type="component" value="Unassembled WGS sequence"/>
</dbReference>
<dbReference type="InterPro" id="IPR050351">
    <property type="entry name" value="BphY/WalK/GraS-like"/>
</dbReference>
<keyword evidence="3" id="KW-0597">Phosphoprotein</keyword>
<feature type="domain" description="Histidine kinase" evidence="8">
    <location>
        <begin position="254"/>
        <end position="490"/>
    </location>
</feature>
<evidence type="ECO:0000259" key="8">
    <source>
        <dbReference type="PROSITE" id="PS50109"/>
    </source>
</evidence>
<dbReference type="GO" id="GO:0000156">
    <property type="term" value="F:phosphorelay response regulator activity"/>
    <property type="evidence" value="ECO:0007669"/>
    <property type="project" value="TreeGrafter"/>
</dbReference>
<dbReference type="Pfam" id="PF05227">
    <property type="entry name" value="CHASE3"/>
    <property type="match status" value="1"/>
</dbReference>
<dbReference type="Pfam" id="PF00512">
    <property type="entry name" value="HisKA"/>
    <property type="match status" value="1"/>
</dbReference>
<organism evidence="9 10">
    <name type="scientific">Plantimonas leprariae</name>
    <dbReference type="NCBI Taxonomy" id="2615207"/>
    <lineage>
        <taxon>Bacteria</taxon>
        <taxon>Pseudomonadati</taxon>
        <taxon>Pseudomonadota</taxon>
        <taxon>Alphaproteobacteria</taxon>
        <taxon>Hyphomicrobiales</taxon>
        <taxon>Aurantimonadaceae</taxon>
        <taxon>Plantimonas</taxon>
    </lineage>
</organism>
<keyword evidence="7" id="KW-1133">Transmembrane helix</keyword>
<dbReference type="Gene3D" id="3.30.565.10">
    <property type="entry name" value="Histidine kinase-like ATPase, C-terminal domain"/>
    <property type="match status" value="1"/>
</dbReference>
<dbReference type="InterPro" id="IPR036890">
    <property type="entry name" value="HATPase_C_sf"/>
</dbReference>
<evidence type="ECO:0000256" key="2">
    <source>
        <dbReference type="ARBA" id="ARBA00012438"/>
    </source>
</evidence>
<keyword evidence="7" id="KW-0472">Membrane</keyword>
<dbReference type="GO" id="GO:0000155">
    <property type="term" value="F:phosphorelay sensor kinase activity"/>
    <property type="evidence" value="ECO:0007669"/>
    <property type="project" value="InterPro"/>
</dbReference>
<dbReference type="EMBL" id="VZDO01000006">
    <property type="protein sequence ID" value="KAB0680103.1"/>
    <property type="molecule type" value="Genomic_DNA"/>
</dbReference>
<keyword evidence="7" id="KW-0812">Transmembrane</keyword>
<comment type="catalytic activity">
    <reaction evidence="1">
        <text>ATP + protein L-histidine = ADP + protein N-phospho-L-histidine.</text>
        <dbReference type="EC" id="2.7.13.3"/>
    </reaction>
</comment>
<dbReference type="SUPFAM" id="SSF55874">
    <property type="entry name" value="ATPase domain of HSP90 chaperone/DNA topoisomerase II/histidine kinase"/>
    <property type="match status" value="1"/>
</dbReference>
<dbReference type="InterPro" id="IPR003594">
    <property type="entry name" value="HATPase_dom"/>
</dbReference>
<dbReference type="PRINTS" id="PR00344">
    <property type="entry name" value="BCTRLSENSOR"/>
</dbReference>
<protein>
    <recommendedName>
        <fullName evidence="2">histidine kinase</fullName>
        <ecNumber evidence="2">2.7.13.3</ecNumber>
    </recommendedName>
</protein>
<evidence type="ECO:0000256" key="7">
    <source>
        <dbReference type="SAM" id="Phobius"/>
    </source>
</evidence>
<dbReference type="InterPro" id="IPR036097">
    <property type="entry name" value="HisK_dim/P_sf"/>
</dbReference>
<evidence type="ECO:0000256" key="1">
    <source>
        <dbReference type="ARBA" id="ARBA00000085"/>
    </source>
</evidence>
<comment type="caution">
    <text evidence="9">The sequence shown here is derived from an EMBL/GenBank/DDBJ whole genome shotgun (WGS) entry which is preliminary data.</text>
</comment>
<name>A0A7V7PPU0_9HYPH</name>
<dbReference type="PROSITE" id="PS50109">
    <property type="entry name" value="HIS_KIN"/>
    <property type="match status" value="1"/>
</dbReference>
<dbReference type="PANTHER" id="PTHR42878">
    <property type="entry name" value="TWO-COMPONENT HISTIDINE KINASE"/>
    <property type="match status" value="1"/>
</dbReference>
<feature type="coiled-coil region" evidence="6">
    <location>
        <begin position="213"/>
        <end position="247"/>
    </location>
</feature>
<dbReference type="InterPro" id="IPR005467">
    <property type="entry name" value="His_kinase_dom"/>
</dbReference>
<dbReference type="PANTHER" id="PTHR42878:SF15">
    <property type="entry name" value="BACTERIOPHYTOCHROME"/>
    <property type="match status" value="1"/>
</dbReference>
<reference evidence="9 10" key="1">
    <citation type="submission" date="2019-09" db="EMBL/GenBank/DDBJ databases">
        <title>YIM 132180 draft genome.</title>
        <authorList>
            <person name="Zhang K."/>
        </authorList>
    </citation>
    <scope>NUCLEOTIDE SEQUENCE [LARGE SCALE GENOMIC DNA]</scope>
    <source>
        <strain evidence="9 10">YIM 132180</strain>
    </source>
</reference>
<feature type="transmembrane region" description="Helical" evidence="7">
    <location>
        <begin position="12"/>
        <end position="36"/>
    </location>
</feature>
<evidence type="ECO:0000256" key="6">
    <source>
        <dbReference type="SAM" id="Coils"/>
    </source>
</evidence>
<dbReference type="Gene3D" id="1.10.287.130">
    <property type="match status" value="1"/>
</dbReference>
<dbReference type="EC" id="2.7.13.3" evidence="2"/>
<dbReference type="AlphaFoldDB" id="A0A7V7PPU0"/>
<dbReference type="SMART" id="SM00387">
    <property type="entry name" value="HATPase_c"/>
    <property type="match status" value="1"/>
</dbReference>
<dbReference type="InterPro" id="IPR007891">
    <property type="entry name" value="CHASE3"/>
</dbReference>
<sequence length="496" mass="54507">MPFTKTDRHFGRFVLAAVAAGFAALVIAVLAVAYGISRQQEHNAWVLHTYQVETALTEFRFWAERIEVVRRGQLLQPDQRFVDGYARAREEVPKVVERIAALTADNPSQQARVAKLRDLAKLQIDTVGQVFDRPGGVTDAEADKALFSDGSFEAIRQSRATSVEMIEAEQRLLADRQAAERRSVFTTYAILAVAGLVALLVAASTIWLVRRNLNEVKASRDALRGLNENLEGAVAARTADLQRANDEIQRFAYIVSHDLRSPLVNVMGFTAELDAATKPLAEMVAKAEADAPHVVSEDARLAVKEDLPEAIGFIRSSTQKMDRLINAILRLSREGRRVITPERLKVAEILDGISASLAHRTSEIGAEIAVAKPLPDVVSDRLAVEQIFSNLVENAMKYAERGRPVRITVRGRNSGGKASFDVEDNGRGIDPRDHERIFDLFRRSGTQDQPGEGIGLAHVRALAYRLGGNVSCRSEVGVGSTFTLTLPSVYKPPKEA</sequence>
<dbReference type="GO" id="GO:0030295">
    <property type="term" value="F:protein kinase activator activity"/>
    <property type="evidence" value="ECO:0007669"/>
    <property type="project" value="TreeGrafter"/>
</dbReference>
<dbReference type="Pfam" id="PF02518">
    <property type="entry name" value="HATPase_c"/>
    <property type="match status" value="1"/>
</dbReference>
<dbReference type="SUPFAM" id="SSF47384">
    <property type="entry name" value="Homodimeric domain of signal transducing histidine kinase"/>
    <property type="match status" value="1"/>
</dbReference>
<proteinExistence type="predicted"/>
<keyword evidence="6" id="KW-0175">Coiled coil</keyword>
<evidence type="ECO:0000256" key="4">
    <source>
        <dbReference type="ARBA" id="ARBA00022679"/>
    </source>
</evidence>
<accession>A0A7V7PPU0</accession>
<dbReference type="SMART" id="SM00388">
    <property type="entry name" value="HisKA"/>
    <property type="match status" value="1"/>
</dbReference>
<dbReference type="InterPro" id="IPR003661">
    <property type="entry name" value="HisK_dim/P_dom"/>
</dbReference>